<dbReference type="InterPro" id="IPR001810">
    <property type="entry name" value="F-box_dom"/>
</dbReference>
<dbReference type="SUPFAM" id="SSF81383">
    <property type="entry name" value="F-box domain"/>
    <property type="match status" value="1"/>
</dbReference>
<gene>
    <name evidence="3" type="ORF">TRITD_7Bv1G202700</name>
</gene>
<feature type="region of interest" description="Disordered" evidence="1">
    <location>
        <begin position="1"/>
        <end position="39"/>
    </location>
</feature>
<accession>A0A9R1AB11</accession>
<feature type="domain" description="F-box" evidence="2">
    <location>
        <begin position="46"/>
        <end position="86"/>
    </location>
</feature>
<dbReference type="EMBL" id="LT934124">
    <property type="protein sequence ID" value="VAI92401.1"/>
    <property type="molecule type" value="Genomic_DNA"/>
</dbReference>
<dbReference type="OMA" id="ENWTTEL"/>
<organism evidence="3 4">
    <name type="scientific">Triticum turgidum subsp. durum</name>
    <name type="common">Durum wheat</name>
    <name type="synonym">Triticum durum</name>
    <dbReference type="NCBI Taxonomy" id="4567"/>
    <lineage>
        <taxon>Eukaryota</taxon>
        <taxon>Viridiplantae</taxon>
        <taxon>Streptophyta</taxon>
        <taxon>Embryophyta</taxon>
        <taxon>Tracheophyta</taxon>
        <taxon>Spermatophyta</taxon>
        <taxon>Magnoliopsida</taxon>
        <taxon>Liliopsida</taxon>
        <taxon>Poales</taxon>
        <taxon>Poaceae</taxon>
        <taxon>BOP clade</taxon>
        <taxon>Pooideae</taxon>
        <taxon>Triticodae</taxon>
        <taxon>Triticeae</taxon>
        <taxon>Triticinae</taxon>
        <taxon>Triticum</taxon>
    </lineage>
</organism>
<name>A0A9R1AB11_TRITD</name>
<sequence length="406" mass="46517">MAPTPPPPAMSIPADCSRLHEEGRASIPDRSASSPEGDGRMAIERLTDDLLIEILSRVPAKSLCRSKCVSNHWLSLVDHPDHRKKLPQPLAGFLYSSTSSGRFLDSPVHSTSLPWSRCPLMITSFAFLPNHRRIDVMDCCNGLLLCRWYGVSAQDDHFRYVVCSPATEQWVDFPNSGRARDQVAVTRLGFDLARSSHFHVFELLEQKENWTTELVGVAVYSSETGGWVCKEKRQSGHIIRRSEQTVFLNGHLYFQAFDRDFCVATVDTKGETWMKFALPRHGRGLIDGFIQCSQGRLHYANYYNNVIRLAVYVLEDYESKEWKVKHTVEASELFGGIDVCYVQDDFEWVGIHPECNVIFFTVGWYETFMCYNMDRRQVEVIRELEDGRPPYLPYAPLYAELQSLHM</sequence>
<dbReference type="InterPro" id="IPR056592">
    <property type="entry name" value="Beta-prop_At3g26010-like"/>
</dbReference>
<dbReference type="PANTHER" id="PTHR35546:SF131">
    <property type="entry name" value="F-BOX DOMAIN-CONTAINING PROTEIN"/>
    <property type="match status" value="1"/>
</dbReference>
<dbReference type="Gene3D" id="1.20.1280.50">
    <property type="match status" value="1"/>
</dbReference>
<dbReference type="InterPro" id="IPR017451">
    <property type="entry name" value="F-box-assoc_interact_dom"/>
</dbReference>
<dbReference type="Pfam" id="PF00646">
    <property type="entry name" value="F-box"/>
    <property type="match status" value="1"/>
</dbReference>
<evidence type="ECO:0000256" key="1">
    <source>
        <dbReference type="SAM" id="MobiDB-lite"/>
    </source>
</evidence>
<dbReference type="SMART" id="SM00256">
    <property type="entry name" value="FBOX"/>
    <property type="match status" value="1"/>
</dbReference>
<evidence type="ECO:0000313" key="4">
    <source>
        <dbReference type="Proteomes" id="UP000324705"/>
    </source>
</evidence>
<reference evidence="3 4" key="1">
    <citation type="submission" date="2017-09" db="EMBL/GenBank/DDBJ databases">
        <authorList>
            <consortium name="International Durum Wheat Genome Sequencing Consortium (IDWGSC)"/>
            <person name="Milanesi L."/>
        </authorList>
    </citation>
    <scope>NUCLEOTIDE SEQUENCE [LARGE SCALE GENOMIC DNA]</scope>
    <source>
        <strain evidence="4">cv. Svevo</strain>
    </source>
</reference>
<dbReference type="InterPro" id="IPR055290">
    <property type="entry name" value="At3g26010-like"/>
</dbReference>
<dbReference type="Pfam" id="PF24750">
    <property type="entry name" value="b-prop_At3g26010-like"/>
    <property type="match status" value="1"/>
</dbReference>
<feature type="compositionally biased region" description="Pro residues" evidence="1">
    <location>
        <begin position="1"/>
        <end position="10"/>
    </location>
</feature>
<evidence type="ECO:0000259" key="2">
    <source>
        <dbReference type="SMART" id="SM00256"/>
    </source>
</evidence>
<dbReference type="NCBIfam" id="TIGR01640">
    <property type="entry name" value="F_box_assoc_1"/>
    <property type="match status" value="1"/>
</dbReference>
<dbReference type="PANTHER" id="PTHR35546">
    <property type="entry name" value="F-BOX PROTEIN INTERACTION DOMAIN PROTEIN-RELATED"/>
    <property type="match status" value="1"/>
</dbReference>
<keyword evidence="4" id="KW-1185">Reference proteome</keyword>
<dbReference type="CDD" id="cd22157">
    <property type="entry name" value="F-box_AtFBW1-like"/>
    <property type="match status" value="1"/>
</dbReference>
<dbReference type="Gramene" id="TRITD7Bv1G202700.1">
    <property type="protein sequence ID" value="TRITD7Bv1G202700.1"/>
    <property type="gene ID" value="TRITD7Bv1G202700"/>
</dbReference>
<protein>
    <recommendedName>
        <fullName evidence="2">F-box domain-containing protein</fullName>
    </recommendedName>
</protein>
<evidence type="ECO:0000313" key="3">
    <source>
        <dbReference type="EMBL" id="VAI92401.1"/>
    </source>
</evidence>
<dbReference type="InterPro" id="IPR036047">
    <property type="entry name" value="F-box-like_dom_sf"/>
</dbReference>
<dbReference type="AlphaFoldDB" id="A0A9R1AB11"/>
<proteinExistence type="predicted"/>
<dbReference type="Proteomes" id="UP000324705">
    <property type="component" value="Chromosome 7B"/>
</dbReference>